<sequence length="360" mass="39823">MSDPEFDGSIIVWIYLRKASRLGHVQYLEVIRFYFKSNLFYFTKDICNMSICLVVDMSPDRSHPSHLIQVLINSTSGAMGGVACVFSGQPFDTVKVKMQTFPSLYRGFVDCAVRTYHTEGLRGLYHGTVPALLANGQKMQCCLHAMAFVKILCVISWGCKIRHSLDYHKATAGSLASVVSSLVLCPTELVKCRMQTLHEMRVSGHKAVPAKSTSYSIVSDIVKTEGVCGLFRGLSSTWLREIPGYFFFFGGYELSSSILNRNSQDQPGALVVTVSGGVGGAFFWLSVYPVDSVKSRIQVLSLASSGFLISFLHILKTEGLLTLYSGLMPTIVRSFPCNAALFLAYEMTKRTLTEWSSNQN</sequence>
<comment type="similarity">
    <text evidence="2 10">Belongs to the mitochondrial carrier (TC 2.A.29) family.</text>
</comment>
<evidence type="ECO:0000256" key="7">
    <source>
        <dbReference type="ARBA" id="ARBA00023128"/>
    </source>
</evidence>
<dbReference type="PANTHER" id="PTHR45624:SF11">
    <property type="entry name" value="MITOCHONDRIAL ORNITHINE TRANSPORTER 1-LIKE"/>
    <property type="match status" value="1"/>
</dbReference>
<keyword evidence="3 10" id="KW-0813">Transport</keyword>
<feature type="repeat" description="Solcar" evidence="9">
    <location>
        <begin position="68"/>
        <end position="152"/>
    </location>
</feature>
<evidence type="ECO:0000256" key="2">
    <source>
        <dbReference type="ARBA" id="ARBA00006375"/>
    </source>
</evidence>
<keyword evidence="7" id="KW-0496">Mitochondrion</keyword>
<evidence type="ECO:0000256" key="10">
    <source>
        <dbReference type="RuleBase" id="RU000488"/>
    </source>
</evidence>
<dbReference type="Proteomes" id="UP001176940">
    <property type="component" value="Unassembled WGS sequence"/>
</dbReference>
<feature type="transmembrane region" description="Helical" evidence="11">
    <location>
        <begin position="267"/>
        <end position="285"/>
    </location>
</feature>
<keyword evidence="4 9" id="KW-0812">Transmembrane</keyword>
<evidence type="ECO:0008006" key="14">
    <source>
        <dbReference type="Google" id="ProtNLM"/>
    </source>
</evidence>
<comment type="caution">
    <text evidence="12">The sequence shown here is derived from an EMBL/GenBank/DDBJ whole genome shotgun (WGS) entry which is preliminary data.</text>
</comment>
<evidence type="ECO:0000256" key="11">
    <source>
        <dbReference type="SAM" id="Phobius"/>
    </source>
</evidence>
<feature type="transmembrane region" description="Helical" evidence="11">
    <location>
        <begin position="297"/>
        <end position="315"/>
    </location>
</feature>
<reference evidence="12" key="1">
    <citation type="submission" date="2023-07" db="EMBL/GenBank/DDBJ databases">
        <authorList>
            <person name="Stuckert A."/>
        </authorList>
    </citation>
    <scope>NUCLEOTIDE SEQUENCE</scope>
</reference>
<evidence type="ECO:0000256" key="1">
    <source>
        <dbReference type="ARBA" id="ARBA00004225"/>
    </source>
</evidence>
<dbReference type="InterPro" id="IPR050567">
    <property type="entry name" value="Mitochondrial_Carrier"/>
</dbReference>
<dbReference type="Pfam" id="PF00153">
    <property type="entry name" value="Mito_carr"/>
    <property type="match status" value="3"/>
</dbReference>
<dbReference type="InterPro" id="IPR018108">
    <property type="entry name" value="MCP_transmembrane"/>
</dbReference>
<feature type="transmembrane region" description="Helical" evidence="11">
    <location>
        <begin position="321"/>
        <end position="345"/>
    </location>
</feature>
<keyword evidence="8 9" id="KW-0472">Membrane</keyword>
<name>A0ABN9LRU4_9NEOB</name>
<feature type="repeat" description="Solcar" evidence="9">
    <location>
        <begin position="267"/>
        <end position="351"/>
    </location>
</feature>
<evidence type="ECO:0000256" key="4">
    <source>
        <dbReference type="ARBA" id="ARBA00022692"/>
    </source>
</evidence>
<feature type="non-terminal residue" evidence="12">
    <location>
        <position position="360"/>
    </location>
</feature>
<keyword evidence="5" id="KW-0677">Repeat</keyword>
<evidence type="ECO:0000256" key="9">
    <source>
        <dbReference type="PROSITE-ProRule" id="PRU00282"/>
    </source>
</evidence>
<evidence type="ECO:0000256" key="6">
    <source>
        <dbReference type="ARBA" id="ARBA00022989"/>
    </source>
</evidence>
<evidence type="ECO:0000256" key="3">
    <source>
        <dbReference type="ARBA" id="ARBA00022448"/>
    </source>
</evidence>
<dbReference type="EMBL" id="CAUEEQ010029362">
    <property type="protein sequence ID" value="CAJ0948978.1"/>
    <property type="molecule type" value="Genomic_DNA"/>
</dbReference>
<feature type="repeat" description="Solcar" evidence="9">
    <location>
        <begin position="164"/>
        <end position="258"/>
    </location>
</feature>
<keyword evidence="13" id="KW-1185">Reference proteome</keyword>
<accession>A0ABN9LRU4</accession>
<keyword evidence="6 11" id="KW-1133">Transmembrane helix</keyword>
<dbReference type="SUPFAM" id="SSF103506">
    <property type="entry name" value="Mitochondrial carrier"/>
    <property type="match status" value="1"/>
</dbReference>
<gene>
    <name evidence="12" type="ORF">RIMI_LOCUS12399200</name>
</gene>
<comment type="subcellular location">
    <subcellularLocation>
        <location evidence="1">Mitochondrion membrane</location>
        <topology evidence="1">Multi-pass membrane protein</topology>
    </subcellularLocation>
</comment>
<evidence type="ECO:0000313" key="12">
    <source>
        <dbReference type="EMBL" id="CAJ0948978.1"/>
    </source>
</evidence>
<dbReference type="PANTHER" id="PTHR45624">
    <property type="entry name" value="MITOCHONDRIAL BASIC AMINO ACIDS TRANSPORTER-RELATED"/>
    <property type="match status" value="1"/>
</dbReference>
<organism evidence="12 13">
    <name type="scientific">Ranitomeya imitator</name>
    <name type="common">mimic poison frog</name>
    <dbReference type="NCBI Taxonomy" id="111125"/>
    <lineage>
        <taxon>Eukaryota</taxon>
        <taxon>Metazoa</taxon>
        <taxon>Chordata</taxon>
        <taxon>Craniata</taxon>
        <taxon>Vertebrata</taxon>
        <taxon>Euteleostomi</taxon>
        <taxon>Amphibia</taxon>
        <taxon>Batrachia</taxon>
        <taxon>Anura</taxon>
        <taxon>Neobatrachia</taxon>
        <taxon>Hyloidea</taxon>
        <taxon>Dendrobatidae</taxon>
        <taxon>Dendrobatinae</taxon>
        <taxon>Ranitomeya</taxon>
    </lineage>
</organism>
<dbReference type="PROSITE" id="PS50920">
    <property type="entry name" value="SOLCAR"/>
    <property type="match status" value="3"/>
</dbReference>
<proteinExistence type="inferred from homology"/>
<evidence type="ECO:0000256" key="8">
    <source>
        <dbReference type="ARBA" id="ARBA00023136"/>
    </source>
</evidence>
<evidence type="ECO:0000256" key="5">
    <source>
        <dbReference type="ARBA" id="ARBA00022737"/>
    </source>
</evidence>
<dbReference type="InterPro" id="IPR023395">
    <property type="entry name" value="MCP_dom_sf"/>
</dbReference>
<evidence type="ECO:0000313" key="13">
    <source>
        <dbReference type="Proteomes" id="UP001176940"/>
    </source>
</evidence>
<protein>
    <recommendedName>
        <fullName evidence="14">Mitochondrial ornithine transporter 1</fullName>
    </recommendedName>
</protein>
<dbReference type="Gene3D" id="1.50.40.10">
    <property type="entry name" value="Mitochondrial carrier domain"/>
    <property type="match status" value="2"/>
</dbReference>